<keyword evidence="2" id="KW-1185">Reference proteome</keyword>
<dbReference type="EMBL" id="QENQ01000001">
    <property type="protein sequence ID" value="PVX30971.1"/>
    <property type="molecule type" value="Genomic_DNA"/>
</dbReference>
<dbReference type="Proteomes" id="UP000245890">
    <property type="component" value="Unassembled WGS sequence"/>
</dbReference>
<sequence length="92" mass="9637">MSKVATAELQSQQLDAIAAQGAATDVMAAVAGTPLPRPSRAIRCLGNSGTIRMVMASGQTRDSRIEAGQILPWSILKLEVSGTTATQIEAWL</sequence>
<gene>
    <name evidence="1" type="ORF">DD559_17900</name>
</gene>
<evidence type="ECO:0000313" key="2">
    <source>
        <dbReference type="Proteomes" id="UP000245890"/>
    </source>
</evidence>
<proteinExistence type="predicted"/>
<dbReference type="RefSeq" id="WP_116470365.1">
    <property type="nucleotide sequence ID" value="NZ_QENQ01000001.1"/>
</dbReference>
<evidence type="ECO:0000313" key="1">
    <source>
        <dbReference type="EMBL" id="PVX30971.1"/>
    </source>
</evidence>
<accession>A0A2U0SHY9</accession>
<dbReference type="AlphaFoldDB" id="A0A2U0SHY9"/>
<organism evidence="1 2">
    <name type="scientific">Sphingomonas pokkalii</name>
    <dbReference type="NCBI Taxonomy" id="2175090"/>
    <lineage>
        <taxon>Bacteria</taxon>
        <taxon>Pseudomonadati</taxon>
        <taxon>Pseudomonadota</taxon>
        <taxon>Alphaproteobacteria</taxon>
        <taxon>Sphingomonadales</taxon>
        <taxon>Sphingomonadaceae</taxon>
        <taxon>Sphingomonas</taxon>
    </lineage>
</organism>
<protein>
    <submittedName>
        <fullName evidence="1">Uncharacterized protein</fullName>
    </submittedName>
</protein>
<dbReference type="OrthoDB" id="9849060at2"/>
<reference evidence="1 2" key="1">
    <citation type="submission" date="2018-05" db="EMBL/GenBank/DDBJ databases">
        <title>Description of Sphingomonas pokkalii sp nov, isolated from the rhizosphere of saline tolerant pokkali rice and its draft genome analysis.</title>
        <authorList>
            <person name="Menon R."/>
            <person name="Kumari S."/>
            <person name="Rameshkumar N."/>
        </authorList>
    </citation>
    <scope>NUCLEOTIDE SEQUENCE [LARGE SCALE GENOMIC DNA]</scope>
    <source>
        <strain evidence="1 2">L3B27</strain>
    </source>
</reference>
<name>A0A2U0SHY9_9SPHN</name>
<comment type="caution">
    <text evidence="1">The sequence shown here is derived from an EMBL/GenBank/DDBJ whole genome shotgun (WGS) entry which is preliminary data.</text>
</comment>